<accession>A0A8S5T2P4</accession>
<proteinExistence type="predicted"/>
<evidence type="ECO:0000313" key="1">
    <source>
        <dbReference type="EMBL" id="DAF57529.1"/>
    </source>
</evidence>
<name>A0A8S5T2P4_9CAUD</name>
<protein>
    <submittedName>
        <fullName evidence="1">Uncharacterized protein</fullName>
    </submittedName>
</protein>
<organism evidence="1">
    <name type="scientific">Myoviridae sp. ctqfO1</name>
    <dbReference type="NCBI Taxonomy" id="2827710"/>
    <lineage>
        <taxon>Viruses</taxon>
        <taxon>Duplodnaviria</taxon>
        <taxon>Heunggongvirae</taxon>
        <taxon>Uroviricota</taxon>
        <taxon>Caudoviricetes</taxon>
    </lineage>
</organism>
<reference evidence="1" key="1">
    <citation type="journal article" date="2021" name="Proc. Natl. Acad. Sci. U.S.A.">
        <title>A Catalog of Tens of Thousands of Viruses from Human Metagenomes Reveals Hidden Associations with Chronic Diseases.</title>
        <authorList>
            <person name="Tisza M.J."/>
            <person name="Buck C.B."/>
        </authorList>
    </citation>
    <scope>NUCLEOTIDE SEQUENCE</scope>
    <source>
        <strain evidence="1">CtqfO1</strain>
    </source>
</reference>
<dbReference type="EMBL" id="BK032734">
    <property type="protein sequence ID" value="DAF57529.1"/>
    <property type="molecule type" value="Genomic_DNA"/>
</dbReference>
<sequence length="314" mass="36982">MGTKACILDITQSLMPSTDELIWFAKPYFNGIFVQDCDVLDHGIRTLHGDQIPLKVWFLLNLKYGKPDGQRVWTLINGYKYIYHASRHEFKIYDEHGTVVYNVPNVKSIADMHIDFKVHKSHQFIIIIDARALKGTFLIPAKLKKKNYGESPIMNIVVAEKRDKYSIDDKHNYQVRRSIIPYAPTRFKTYTVKKNLVISEIYNVGQVWRLPRNEEYSPEINKLYGHSIRAVDAKHNKQIFKGKALQFHILLPLLSITLFPWLCPILRQDEFLNNRPVYEPWLIWGVYKFLTLKRDEEENELLPEFLDLSPNWAY</sequence>